<evidence type="ECO:0000313" key="15">
    <source>
        <dbReference type="EMBL" id="HAB4458600.1"/>
    </source>
</evidence>
<dbReference type="EMBL" id="CP078142">
    <property type="protein sequence ID" value="QXN83636.1"/>
    <property type="molecule type" value="Genomic_DNA"/>
</dbReference>
<evidence type="ECO:0000313" key="3">
    <source>
        <dbReference type="EMBL" id="ECJ2915217.1"/>
    </source>
</evidence>
<evidence type="ECO:0000313" key="10">
    <source>
        <dbReference type="EMBL" id="HAB2327209.1"/>
    </source>
</evidence>
<dbReference type="EMBL" id="CP023345">
    <property type="protein sequence ID" value="ATW56923.1"/>
    <property type="molecule type" value="Genomic_DNA"/>
</dbReference>
<evidence type="ECO:0000313" key="24">
    <source>
        <dbReference type="EMBL" id="HAE1597153.1"/>
    </source>
</evidence>
<evidence type="ECO:0000313" key="4">
    <source>
        <dbReference type="EMBL" id="EDD0504032.1"/>
    </source>
</evidence>
<dbReference type="EMBL" id="DAAFWI010000058">
    <property type="protein sequence ID" value="HAB1778151.1"/>
    <property type="molecule type" value="Genomic_DNA"/>
</dbReference>
<evidence type="ECO:0000313" key="11">
    <source>
        <dbReference type="EMBL" id="HAB3843963.1"/>
    </source>
</evidence>
<dbReference type="Gene3D" id="1.10.8.1160">
    <property type="match status" value="1"/>
</dbReference>
<dbReference type="EMBL" id="DAAFXY010000081">
    <property type="protein sequence ID" value="HAB1980434.1"/>
    <property type="molecule type" value="Genomic_DNA"/>
</dbReference>
<accession>A0A2I5HMY7</accession>
<dbReference type="EMBL" id="DAAGVM010000098">
    <property type="protein sequence ID" value="HAB4725550.1"/>
    <property type="molecule type" value="Genomic_DNA"/>
</dbReference>
<evidence type="ECO:0000313" key="7">
    <source>
        <dbReference type="EMBL" id="HAB1980434.1"/>
    </source>
</evidence>
<proteinExistence type="predicted"/>
<dbReference type="EMBL" id="DAAQZP010000078">
    <property type="protein sequence ID" value="HAE1597153.1"/>
    <property type="molecule type" value="Genomic_DNA"/>
</dbReference>
<dbReference type="EMBL" id="DAAFYE010000088">
    <property type="protein sequence ID" value="HAB1993810.1"/>
    <property type="molecule type" value="Genomic_DNA"/>
</dbReference>
<dbReference type="EMBL" id="AAIBIC010000061">
    <property type="protein sequence ID" value="ECC3917391.1"/>
    <property type="molecule type" value="Genomic_DNA"/>
</dbReference>
<reference evidence="5" key="5">
    <citation type="submission" date="2019-10" db="EMBL/GenBank/DDBJ databases">
        <authorList>
            <consortium name="NCBI Pathogen Detection Project"/>
        </authorList>
    </citation>
    <scope>NUCLEOTIDE SEQUENCE</scope>
    <source>
        <strain evidence="5">Salmonella enterica</strain>
    </source>
</reference>
<evidence type="ECO:0000313" key="13">
    <source>
        <dbReference type="EMBL" id="HAB3978043.1"/>
    </source>
</evidence>
<dbReference type="EMBL" id="DAAFZM010000050">
    <property type="protein sequence ID" value="HAB2187320.1"/>
    <property type="molecule type" value="Genomic_DNA"/>
</dbReference>
<dbReference type="EMBL" id="DAAGOS010000089">
    <property type="protein sequence ID" value="HAB3925654.1"/>
    <property type="molecule type" value="Genomic_DNA"/>
</dbReference>
<dbReference type="EMBL" id="DAAGPC010000018">
    <property type="protein sequence ID" value="HAB3978043.1"/>
    <property type="molecule type" value="Genomic_DNA"/>
</dbReference>
<dbReference type="EMBL" id="DAAQXJ010000108">
    <property type="protein sequence ID" value="HAE1266473.1"/>
    <property type="molecule type" value="Genomic_DNA"/>
</dbReference>
<evidence type="ECO:0000313" key="16">
    <source>
        <dbReference type="EMBL" id="HAB4676469.1"/>
    </source>
</evidence>
<dbReference type="EMBL" id="AALSXK010000034">
    <property type="protein sequence ID" value="EDD0504032.1"/>
    <property type="molecule type" value="Genomic_DNA"/>
</dbReference>
<name>A0A2I5HMY7_SALDZ</name>
<evidence type="ECO:0000313" key="6">
    <source>
        <dbReference type="EMBL" id="HAB1848376.1"/>
    </source>
</evidence>
<reference evidence="2" key="4">
    <citation type="submission" date="2018-08" db="EMBL/GenBank/DDBJ databases">
        <authorList>
            <person name="Ashton P.M."/>
            <person name="Dallman T."/>
            <person name="Nair S."/>
            <person name="De Pinna E."/>
            <person name="Peters T."/>
            <person name="Grant K."/>
        </authorList>
    </citation>
    <scope>NUCLEOTIDE SEQUENCE [LARGE SCALE GENOMIC DNA]</scope>
    <source>
        <strain evidence="2">294779</strain>
        <strain evidence="3">481463</strain>
    </source>
</reference>
<evidence type="ECO:0000313" key="9">
    <source>
        <dbReference type="EMBL" id="HAB2187320.1"/>
    </source>
</evidence>
<evidence type="ECO:0000313" key="21">
    <source>
        <dbReference type="EMBL" id="HAB5842703.1"/>
    </source>
</evidence>
<dbReference type="Proteomes" id="UP000839735">
    <property type="component" value="Unassembled WGS sequence"/>
</dbReference>
<evidence type="ECO:0000313" key="14">
    <source>
        <dbReference type="EMBL" id="HAB4102259.1"/>
    </source>
</evidence>
<dbReference type="EMBL" id="DAAQZS010000021">
    <property type="protein sequence ID" value="HAE1475830.1"/>
    <property type="molecule type" value="Genomic_DNA"/>
</dbReference>
<evidence type="ECO:0000313" key="23">
    <source>
        <dbReference type="EMBL" id="HAE1475830.1"/>
    </source>
</evidence>
<evidence type="ECO:0000313" key="8">
    <source>
        <dbReference type="EMBL" id="HAB1993810.1"/>
    </source>
</evidence>
<evidence type="ECO:0000313" key="26">
    <source>
        <dbReference type="Proteomes" id="UP000230639"/>
    </source>
</evidence>
<dbReference type="EMBL" id="DAAFWY010000023">
    <property type="protein sequence ID" value="HAB1848376.1"/>
    <property type="molecule type" value="Genomic_DNA"/>
</dbReference>
<protein>
    <recommendedName>
        <fullName evidence="27">DUF1311 domain-containing protein</fullName>
    </recommendedName>
</protein>
<dbReference type="Pfam" id="PF20889">
    <property type="entry name" value="TsiV3"/>
    <property type="match status" value="1"/>
</dbReference>
<dbReference type="InterPro" id="IPR049347">
    <property type="entry name" value="TsiV3"/>
</dbReference>
<dbReference type="EMBL" id="DAAGQE010000071">
    <property type="protein sequence ID" value="HAB4102259.1"/>
    <property type="molecule type" value="Genomic_DNA"/>
</dbReference>
<evidence type="ECO:0000313" key="25">
    <source>
        <dbReference type="EMBL" id="QXN83636.1"/>
    </source>
</evidence>
<dbReference type="EMBL" id="DAAHCF010000114">
    <property type="protein sequence ID" value="HAB5479626.1"/>
    <property type="molecule type" value="Genomic_DNA"/>
</dbReference>
<reference evidence="4" key="3">
    <citation type="submission" date="2018-07" db="EMBL/GenBank/DDBJ databases">
        <authorList>
            <consortium name="GenomeTrakr network: Whole genome sequencing for foodborne pathogen traceback"/>
        </authorList>
    </citation>
    <scope>NUCLEOTIDE SEQUENCE</scope>
    <source>
        <strain evidence="4">FDA00001986</strain>
    </source>
</reference>
<dbReference type="AlphaFoldDB" id="A0A2I5HMY7"/>
<dbReference type="EMBL" id="DAAGNY010000023">
    <property type="protein sequence ID" value="HAB3843963.1"/>
    <property type="molecule type" value="Genomic_DNA"/>
</dbReference>
<dbReference type="EMBL" id="DAAGBA010000092">
    <property type="protein sequence ID" value="HAB2327209.1"/>
    <property type="molecule type" value="Genomic_DNA"/>
</dbReference>
<evidence type="ECO:0000313" key="5">
    <source>
        <dbReference type="EMBL" id="HAB1778151.1"/>
    </source>
</evidence>
<dbReference type="EMBL" id="DAAGXW010000023">
    <property type="protein sequence ID" value="HAB5018319.1"/>
    <property type="molecule type" value="Genomic_DNA"/>
</dbReference>
<dbReference type="InterPro" id="IPR049348">
    <property type="entry name" value="TsiV3_sf"/>
</dbReference>
<evidence type="ECO:0000313" key="17">
    <source>
        <dbReference type="EMBL" id="HAB4721146.1"/>
    </source>
</evidence>
<evidence type="ECO:0008006" key="27">
    <source>
        <dbReference type="Google" id="ProtNLM"/>
    </source>
</evidence>
<evidence type="ECO:0000313" key="2">
    <source>
        <dbReference type="EMBL" id="ECC3917391.1"/>
    </source>
</evidence>
<dbReference type="Proteomes" id="UP000230639">
    <property type="component" value="Chromosome"/>
</dbReference>
<sequence length="133" mass="14883">MRFINFVGVTIFVMSFSTFSQNVSEYSKEYTDCISKTVNNPMSTECIDSEINAQNKSIDSFIGKHGDITSPEDGNIVELKLFTDNQRKYIDGKCDLWLKTGGQNGMLLNKQCVLDETISLKKLLSDFVSSVDG</sequence>
<evidence type="ECO:0000313" key="12">
    <source>
        <dbReference type="EMBL" id="HAB3925654.1"/>
    </source>
</evidence>
<reference evidence="1 26" key="1">
    <citation type="submission" date="2017-09" db="EMBL/GenBank/DDBJ databases">
        <title>Complete genome of Salmonella enterica subsp. diarizonae isolated from stool of a patient with bacterial enteropathy.</title>
        <authorList>
            <person name="Zhou J."/>
            <person name="Chen Q."/>
            <person name="Guo L."/>
            <person name="Fan J."/>
        </authorList>
    </citation>
    <scope>NUCLEOTIDE SEQUENCE [LARGE SCALE GENOMIC DNA]</scope>
    <source>
        <strain evidence="1 26">HZS154</strain>
    </source>
</reference>
<dbReference type="EMBL" id="DAAGVB010000110">
    <property type="protein sequence ID" value="HAB4676469.1"/>
    <property type="molecule type" value="Genomic_DNA"/>
</dbReference>
<organism evidence="1 26">
    <name type="scientific">Salmonella diarizonae</name>
    <dbReference type="NCBI Taxonomy" id="59204"/>
    <lineage>
        <taxon>Bacteria</taxon>
        <taxon>Pseudomonadati</taxon>
        <taxon>Pseudomonadota</taxon>
        <taxon>Gammaproteobacteria</taxon>
        <taxon>Enterobacterales</taxon>
        <taxon>Enterobacteriaceae</taxon>
        <taxon>Salmonella</taxon>
    </lineage>
</organism>
<dbReference type="EMBL" id="DAAGVL010000025">
    <property type="protein sequence ID" value="HAB4721146.1"/>
    <property type="molecule type" value="Genomic_DNA"/>
</dbReference>
<gene>
    <name evidence="4" type="ORF">AH359_22665</name>
    <name evidence="1" type="ORF">CNQ75_21840</name>
    <name evidence="2" type="ORF">CTQ69_26270</name>
    <name evidence="3" type="ORF">FNI27_19995</name>
    <name evidence="22" type="ORF">G2916_18465</name>
    <name evidence="24" type="ORF">G2997_21510</name>
    <name evidence="23" type="ORF">G3A00_18120</name>
    <name evidence="19" type="ORF">GB016_17665</name>
    <name evidence="7" type="ORF">GB034_20920</name>
    <name evidence="8" type="ORF">GB088_22405</name>
    <name evidence="20" type="ORF">GB236_17115</name>
    <name evidence="21" type="ORF">GB246_18355</name>
    <name evidence="10" type="ORF">GB337_20000</name>
    <name evidence="9" type="ORF">GB348_22535</name>
    <name evidence="12" type="ORF">GBV97_20280</name>
    <name evidence="11" type="ORF">GBW00_18880</name>
    <name evidence="13" type="ORF">GBX19_10665</name>
    <name evidence="5" type="ORF">GBY11_22215</name>
    <name evidence="14" type="ORF">GBY15_21945</name>
    <name evidence="15" type="ORF">GBY49_20195</name>
    <name evidence="6" type="ORF">GBZ10_18435</name>
    <name evidence="16" type="ORF">GBZ12_22320</name>
    <name evidence="17" type="ORF">GBZ37_17305</name>
    <name evidence="18" type="ORF">GBZ41_17710</name>
    <name evidence="25" type="ORF">JMJ85_00065</name>
</gene>
<reference evidence="25" key="6">
    <citation type="submission" date="2021-07" db="EMBL/GenBank/DDBJ databases">
        <title>Whole-Genome Sequences of non-enterica strains of Salmonella enterica isolated from poultry houses.</title>
        <authorList>
            <person name="Lamas A."/>
            <person name="Regal P."/>
            <person name="Miranda J.M."/>
            <person name="Vazquez B."/>
            <person name="Cepeda A."/>
            <person name="Franco C.M."/>
        </authorList>
    </citation>
    <scope>NUCLEOTIDE SEQUENCE</scope>
    <source>
        <strain evidence="25">LHICA_D1</strain>
    </source>
</reference>
<evidence type="ECO:0000313" key="19">
    <source>
        <dbReference type="EMBL" id="HAB5018319.1"/>
    </source>
</evidence>
<dbReference type="EMBL" id="DAAHFA010000025">
    <property type="protein sequence ID" value="HAB5842703.1"/>
    <property type="molecule type" value="Genomic_DNA"/>
</dbReference>
<reference evidence="5" key="2">
    <citation type="journal article" date="2018" name="Genome Biol.">
        <title>SKESA: strategic k-mer extension for scrupulous assemblies.</title>
        <authorList>
            <person name="Souvorov A."/>
            <person name="Agarwala R."/>
            <person name="Lipman D.J."/>
        </authorList>
    </citation>
    <scope>NUCLEOTIDE SEQUENCE</scope>
    <source>
        <strain evidence="5">Salmonella enterica</strain>
    </source>
</reference>
<dbReference type="EMBL" id="AAIXUH010000019">
    <property type="protein sequence ID" value="ECJ2915217.1"/>
    <property type="molecule type" value="Genomic_DNA"/>
</dbReference>
<evidence type="ECO:0000313" key="22">
    <source>
        <dbReference type="EMBL" id="HAE1266473.1"/>
    </source>
</evidence>
<evidence type="ECO:0000313" key="18">
    <source>
        <dbReference type="EMBL" id="HAB4725550.1"/>
    </source>
</evidence>
<evidence type="ECO:0000313" key="20">
    <source>
        <dbReference type="EMBL" id="HAB5479626.1"/>
    </source>
</evidence>
<evidence type="ECO:0000313" key="1">
    <source>
        <dbReference type="EMBL" id="ATW56923.1"/>
    </source>
</evidence>
<dbReference type="RefSeq" id="WP_053511031.1">
    <property type="nucleotide sequence ID" value="NZ_CP011288.1"/>
</dbReference>
<dbReference type="EMBL" id="DAAGTE010000090">
    <property type="protein sequence ID" value="HAB4458600.1"/>
    <property type="molecule type" value="Genomic_DNA"/>
</dbReference>